<keyword evidence="3" id="KW-0812">Transmembrane</keyword>
<evidence type="ECO:0000256" key="2">
    <source>
        <dbReference type="SAM" id="MobiDB-lite"/>
    </source>
</evidence>
<dbReference type="eggNOG" id="COG1316">
    <property type="taxonomic scope" value="Bacteria"/>
</dbReference>
<evidence type="ECO:0000259" key="4">
    <source>
        <dbReference type="Pfam" id="PF03816"/>
    </source>
</evidence>
<dbReference type="InterPro" id="IPR004474">
    <property type="entry name" value="LytR_CpsA_psr"/>
</dbReference>
<sequence>MAQESGEHETWDNPPSFMPSRSTGHSASRGGQANDTSAAPPSFSPRNGSSTPTPSQAAPRGGRSSAPSRSASGSSRAAGPQRQSPAKPARNGAKPISASSQPKHKNTGRKKHGAGRIIARILIVLVILLALVGIGLWSWVNGQLNKKDMLSSAADTPAPTWLILGSDERDGTAGTGTEADAPGSRTDTILVLTKPKSGPSSLVSIPRDSLVTVKNTNMKINAVAETYGYTSLVEQVETITGQKIDHVAMIKFGGLEKVVNALGGVELCYNSTVNDAYSGLNWTAGCHTADGATALAFSRMRYSDPQGDFGRAKRQRQVIAAIVSKASKASTLTNFSKTKTLASSALSAIVVDNKSNPWTLLQMALAFKAASGSNGVTGSVYWTDPDYYPGGGVGSTVKLDADRNLTLFTQLADGSHASGTVGGQD</sequence>
<comment type="caution">
    <text evidence="5">The sequence shown here is derived from an EMBL/GenBank/DDBJ whole genome shotgun (WGS) entry which is preliminary data.</text>
</comment>
<evidence type="ECO:0000256" key="3">
    <source>
        <dbReference type="SAM" id="Phobius"/>
    </source>
</evidence>
<evidence type="ECO:0000313" key="6">
    <source>
        <dbReference type="Proteomes" id="UP000029050"/>
    </source>
</evidence>
<dbReference type="Pfam" id="PF03816">
    <property type="entry name" value="LytR_cpsA_psr"/>
    <property type="match status" value="1"/>
</dbReference>
<accession>A0A087CDG5</accession>
<feature type="compositionally biased region" description="Polar residues" evidence="2">
    <location>
        <begin position="19"/>
        <end position="56"/>
    </location>
</feature>
<comment type="similarity">
    <text evidence="1">Belongs to the LytR/CpsA/Psr (LCP) family.</text>
</comment>
<dbReference type="Proteomes" id="UP000029050">
    <property type="component" value="Unassembled WGS sequence"/>
</dbReference>
<dbReference type="GeneID" id="98300916"/>
<dbReference type="PANTHER" id="PTHR33392">
    <property type="entry name" value="POLYISOPRENYL-TEICHOIC ACID--PEPTIDOGLYCAN TEICHOIC ACID TRANSFERASE TAGU"/>
    <property type="match status" value="1"/>
</dbReference>
<feature type="compositionally biased region" description="Basic and acidic residues" evidence="2">
    <location>
        <begin position="1"/>
        <end position="11"/>
    </location>
</feature>
<dbReference type="InterPro" id="IPR050922">
    <property type="entry name" value="LytR/CpsA/Psr_CW_biosynth"/>
</dbReference>
<feature type="compositionally biased region" description="Low complexity" evidence="2">
    <location>
        <begin position="57"/>
        <end position="80"/>
    </location>
</feature>
<dbReference type="PANTHER" id="PTHR33392:SF6">
    <property type="entry name" value="POLYISOPRENYL-TEICHOIC ACID--PEPTIDOGLYCAN TEICHOIC ACID TRANSFERASE TAGU"/>
    <property type="match status" value="1"/>
</dbReference>
<dbReference type="EMBL" id="JGZI01000010">
    <property type="protein sequence ID" value="KFI81315.1"/>
    <property type="molecule type" value="Genomic_DNA"/>
</dbReference>
<reference evidence="5 6" key="1">
    <citation type="submission" date="2014-03" db="EMBL/GenBank/DDBJ databases">
        <title>Genomics of Bifidobacteria.</title>
        <authorList>
            <person name="Ventura M."/>
            <person name="Milani C."/>
            <person name="Lugli G.A."/>
        </authorList>
    </citation>
    <scope>NUCLEOTIDE SEQUENCE [LARGE SCALE GENOMIC DNA]</scope>
    <source>
        <strain evidence="5 6">LMG 21775</strain>
    </source>
</reference>
<dbReference type="RefSeq" id="WP_033495372.1">
    <property type="nucleotide sequence ID" value="NZ_JGZI01000010.1"/>
</dbReference>
<evidence type="ECO:0000256" key="1">
    <source>
        <dbReference type="ARBA" id="ARBA00006068"/>
    </source>
</evidence>
<feature type="domain" description="Cell envelope-related transcriptional attenuator" evidence="4">
    <location>
        <begin position="185"/>
        <end position="327"/>
    </location>
</feature>
<keyword evidence="6" id="KW-1185">Reference proteome</keyword>
<dbReference type="Gene3D" id="3.40.630.190">
    <property type="entry name" value="LCP protein"/>
    <property type="match status" value="1"/>
</dbReference>
<feature type="region of interest" description="Disordered" evidence="2">
    <location>
        <begin position="1"/>
        <end position="113"/>
    </location>
</feature>
<keyword evidence="3" id="KW-0472">Membrane</keyword>
<feature type="transmembrane region" description="Helical" evidence="3">
    <location>
        <begin position="117"/>
        <end position="140"/>
    </location>
</feature>
<organism evidence="5 6">
    <name type="scientific">Bifidobacterium psychraerophilum</name>
    <dbReference type="NCBI Taxonomy" id="218140"/>
    <lineage>
        <taxon>Bacteria</taxon>
        <taxon>Bacillati</taxon>
        <taxon>Actinomycetota</taxon>
        <taxon>Actinomycetes</taxon>
        <taxon>Bifidobacteriales</taxon>
        <taxon>Bifidobacteriaceae</taxon>
        <taxon>Bifidobacterium</taxon>
    </lineage>
</organism>
<dbReference type="NCBIfam" id="TIGR00350">
    <property type="entry name" value="lytR_cpsA_psr"/>
    <property type="match status" value="1"/>
</dbReference>
<dbReference type="AlphaFoldDB" id="A0A087CDG5"/>
<gene>
    <name evidence="5" type="ORF">BPSY_1723</name>
</gene>
<dbReference type="OrthoDB" id="9782542at2"/>
<feature type="compositionally biased region" description="Basic residues" evidence="2">
    <location>
        <begin position="102"/>
        <end position="113"/>
    </location>
</feature>
<keyword evidence="3" id="KW-1133">Transmembrane helix</keyword>
<evidence type="ECO:0000313" key="5">
    <source>
        <dbReference type="EMBL" id="KFI81315.1"/>
    </source>
</evidence>
<dbReference type="STRING" id="218140.BPSY_1723"/>
<protein>
    <submittedName>
        <fullName evidence="5">Cell envelope-related transcriptional attenuator</fullName>
    </submittedName>
</protein>
<name>A0A087CDG5_9BIFI</name>
<proteinExistence type="inferred from homology"/>